<dbReference type="EMBL" id="SPPA01000019">
    <property type="protein sequence ID" value="TFV09179.1"/>
    <property type="molecule type" value="Genomic_DNA"/>
</dbReference>
<gene>
    <name evidence="1" type="ORF">E4T80_08840</name>
</gene>
<dbReference type="Proteomes" id="UP000297396">
    <property type="component" value="Unassembled WGS sequence"/>
</dbReference>
<name>A0A4Y9JW71_9PAST</name>
<dbReference type="RefSeq" id="WP_135057522.1">
    <property type="nucleotide sequence ID" value="NZ_JADGLC010000019.1"/>
</dbReference>
<sequence length="128" mass="14337">MMFRLYLALYSMALLVGCAPSETTRLSKPQTPDNIAQCPFGRCAEQNTAIEAPIALVGALLMVALNKTHADFTLQTKQPHATPFYLKPAVPYQEVRKSPNPSPIKQPLSEIRKKTLNFDPKQFHKLQN</sequence>
<proteinExistence type="predicted"/>
<dbReference type="PROSITE" id="PS51257">
    <property type="entry name" value="PROKAR_LIPOPROTEIN"/>
    <property type="match status" value="1"/>
</dbReference>
<dbReference type="AlphaFoldDB" id="A0A4Y9JW71"/>
<evidence type="ECO:0000313" key="1">
    <source>
        <dbReference type="EMBL" id="TFV09179.1"/>
    </source>
</evidence>
<evidence type="ECO:0008006" key="3">
    <source>
        <dbReference type="Google" id="ProtNLM"/>
    </source>
</evidence>
<evidence type="ECO:0000313" key="2">
    <source>
        <dbReference type="Proteomes" id="UP000297396"/>
    </source>
</evidence>
<protein>
    <recommendedName>
        <fullName evidence="3">Lipoprotein</fullName>
    </recommendedName>
</protein>
<accession>A0A4Y9JW71</accession>
<organism evidence="1 2">
    <name type="scientific">Muribacter muris</name>
    <dbReference type="NCBI Taxonomy" id="67855"/>
    <lineage>
        <taxon>Bacteria</taxon>
        <taxon>Pseudomonadati</taxon>
        <taxon>Pseudomonadota</taxon>
        <taxon>Gammaproteobacteria</taxon>
        <taxon>Pasteurellales</taxon>
        <taxon>Pasteurellaceae</taxon>
        <taxon>Muribacter</taxon>
    </lineage>
</organism>
<reference evidence="1 2" key="1">
    <citation type="submission" date="2019-03" db="EMBL/GenBank/DDBJ databases">
        <title>Diversity of the mouse oral microbiome.</title>
        <authorList>
            <person name="Joseph S."/>
            <person name="Aduse-Opoku J."/>
            <person name="Curtis M."/>
            <person name="Wade W."/>
            <person name="Hashim A."/>
        </authorList>
    </citation>
    <scope>NUCLEOTIDE SEQUENCE [LARGE SCALE GENOMIC DNA]</scope>
    <source>
        <strain evidence="1 2">WT12</strain>
    </source>
</reference>
<comment type="caution">
    <text evidence="1">The sequence shown here is derived from an EMBL/GenBank/DDBJ whole genome shotgun (WGS) entry which is preliminary data.</text>
</comment>